<dbReference type="EC" id="3.1.2.4" evidence="2 4"/>
<dbReference type="EMBL" id="CP097507">
    <property type="protein sequence ID" value="URE03535.1"/>
    <property type="molecule type" value="Genomic_DNA"/>
</dbReference>
<dbReference type="InterPro" id="IPR032259">
    <property type="entry name" value="HIBYL-CoA-H"/>
</dbReference>
<dbReference type="SUPFAM" id="SSF52096">
    <property type="entry name" value="ClpP/crotonase"/>
    <property type="match status" value="1"/>
</dbReference>
<dbReference type="Proteomes" id="UP001055439">
    <property type="component" value="Chromosome 5"/>
</dbReference>
<keyword evidence="3 4" id="KW-0378">Hydrolase</keyword>
<keyword evidence="7" id="KW-1185">Reference proteome</keyword>
<gene>
    <name evidence="6" type="ORF">MUK42_27608</name>
</gene>
<feature type="domain" description="Enoyl-CoA hydratase/isomerase" evidence="5">
    <location>
        <begin position="36"/>
        <end position="119"/>
    </location>
</feature>
<comment type="similarity">
    <text evidence="4">Belongs to the enoyl-CoA hydratase/isomerase family.</text>
</comment>
<name>A0A9E7FWA7_9LILI</name>
<dbReference type="PANTHER" id="PTHR43176:SF3">
    <property type="entry name" value="3-HYDROXYISOBUTYRYL-COA HYDROLASE, MITOCHONDRIAL"/>
    <property type="match status" value="1"/>
</dbReference>
<evidence type="ECO:0000256" key="2">
    <source>
        <dbReference type="ARBA" id="ARBA00011915"/>
    </source>
</evidence>
<comment type="catalytic activity">
    <reaction evidence="1 4">
        <text>3-hydroxy-2-methylpropanoyl-CoA + H2O = 3-hydroxy-2-methylpropanoate + CoA + H(+)</text>
        <dbReference type="Rhea" id="RHEA:20888"/>
        <dbReference type="ChEBI" id="CHEBI:11805"/>
        <dbReference type="ChEBI" id="CHEBI:15377"/>
        <dbReference type="ChEBI" id="CHEBI:15378"/>
        <dbReference type="ChEBI" id="CHEBI:57287"/>
        <dbReference type="ChEBI" id="CHEBI:57340"/>
        <dbReference type="EC" id="3.1.2.4"/>
    </reaction>
</comment>
<evidence type="ECO:0000313" key="7">
    <source>
        <dbReference type="Proteomes" id="UP001055439"/>
    </source>
</evidence>
<dbReference type="OrthoDB" id="1737613at2759"/>
<proteinExistence type="inferred from homology"/>
<dbReference type="Gene3D" id="3.90.226.10">
    <property type="entry name" value="2-enoyl-CoA Hydratase, Chain A, domain 1"/>
    <property type="match status" value="1"/>
</dbReference>
<organism evidence="6 7">
    <name type="scientific">Musa troglodytarum</name>
    <name type="common">fe'i banana</name>
    <dbReference type="NCBI Taxonomy" id="320322"/>
    <lineage>
        <taxon>Eukaryota</taxon>
        <taxon>Viridiplantae</taxon>
        <taxon>Streptophyta</taxon>
        <taxon>Embryophyta</taxon>
        <taxon>Tracheophyta</taxon>
        <taxon>Spermatophyta</taxon>
        <taxon>Magnoliopsida</taxon>
        <taxon>Liliopsida</taxon>
        <taxon>Zingiberales</taxon>
        <taxon>Musaceae</taxon>
        <taxon>Musa</taxon>
    </lineage>
</organism>
<protein>
    <recommendedName>
        <fullName evidence="2 4">3-hydroxyisobutyryl-CoA hydrolase</fullName>
        <shortName evidence="4">HIB-CoA hydrolase</shortName>
        <shortName evidence="4">HIBYL-CoA-H</shortName>
        <ecNumber evidence="2 4">3.1.2.4</ecNumber>
    </recommendedName>
    <alternativeName>
        <fullName evidence="4">3-hydroxyisobutyryl-coenzyme A hydrolase</fullName>
    </alternativeName>
</protein>
<evidence type="ECO:0000313" key="6">
    <source>
        <dbReference type="EMBL" id="URE03535.1"/>
    </source>
</evidence>
<comment type="pathway">
    <text evidence="4">Amino-acid degradation; L-valine degradation.</text>
</comment>
<evidence type="ECO:0000256" key="3">
    <source>
        <dbReference type="ARBA" id="ARBA00022801"/>
    </source>
</evidence>
<accession>A0A9E7FWA7</accession>
<dbReference type="AlphaFoldDB" id="A0A9E7FWA7"/>
<evidence type="ECO:0000259" key="5">
    <source>
        <dbReference type="Pfam" id="PF16113"/>
    </source>
</evidence>
<evidence type="ECO:0000256" key="1">
    <source>
        <dbReference type="ARBA" id="ARBA00001709"/>
    </source>
</evidence>
<dbReference type="InterPro" id="IPR045004">
    <property type="entry name" value="ECH_dom"/>
</dbReference>
<dbReference type="Pfam" id="PF16113">
    <property type="entry name" value="ECH_2"/>
    <property type="match status" value="1"/>
</dbReference>
<reference evidence="6" key="1">
    <citation type="submission" date="2022-05" db="EMBL/GenBank/DDBJ databases">
        <title>The Musa troglodytarum L. genome provides insights into the mechanism of non-climacteric behaviour and enrichment of carotenoids.</title>
        <authorList>
            <person name="Wang J."/>
        </authorList>
    </citation>
    <scope>NUCLEOTIDE SEQUENCE</scope>
    <source>
        <tissue evidence="6">Leaf</tissue>
    </source>
</reference>
<sequence>MKVKSKINLSGGFGRRVRVYKGLDAYVPRQFECSCAPMIMKLLKLFVAYEKDSDVKLLIMKGNGRAFSAGGDVAAVARSVTQGQWALGTEFLGNQYTLNYIIATYGKPQMELSWVAGLVFQYMVDLELSQRKRYESEIIRSIYLSTLSAPSFPYSHLPFVYRHYKSNDLDREFIKDSFLTNEG</sequence>
<dbReference type="GO" id="GO:0003860">
    <property type="term" value="F:3-hydroxyisobutyryl-CoA hydrolase activity"/>
    <property type="evidence" value="ECO:0007669"/>
    <property type="project" value="UniProtKB-UniRule"/>
</dbReference>
<comment type="function">
    <text evidence="4">Hydrolyzes 3-hydroxyisobutyryl-CoA (HIBYL-CoA), a saline catabolite. Has high activity toward isobutyryl-CoA. Could be an isobutyryl-CoA dehydrogenase that functions in valine catabolism.</text>
</comment>
<dbReference type="GO" id="GO:0006574">
    <property type="term" value="P:L-valine catabolic process"/>
    <property type="evidence" value="ECO:0007669"/>
    <property type="project" value="UniProtKB-UniRule"/>
</dbReference>
<evidence type="ECO:0000256" key="4">
    <source>
        <dbReference type="RuleBase" id="RU369070"/>
    </source>
</evidence>
<dbReference type="InterPro" id="IPR029045">
    <property type="entry name" value="ClpP/crotonase-like_dom_sf"/>
</dbReference>
<dbReference type="PANTHER" id="PTHR43176">
    <property type="entry name" value="3-HYDROXYISOBUTYRYL-COA HYDROLASE-RELATED"/>
    <property type="match status" value="1"/>
</dbReference>